<protein>
    <recommendedName>
        <fullName evidence="4">Variable surface protein Vir35</fullName>
    </recommendedName>
</protein>
<dbReference type="VEuPathDB" id="PlasmoDB:PVPAM_010008500"/>
<keyword evidence="1" id="KW-0812">Transmembrane</keyword>
<dbReference type="Proteomes" id="UP000196402">
    <property type="component" value="Unassembled WGS sequence"/>
</dbReference>
<proteinExistence type="predicted"/>
<gene>
    <name evidence="2" type="ORF">PVT01_000087900</name>
</gene>
<dbReference type="EMBL" id="FLYH01000299">
    <property type="protein sequence ID" value="SCA83693.1"/>
    <property type="molecule type" value="Genomic_DNA"/>
</dbReference>
<dbReference type="InterPro" id="IPR022139">
    <property type="entry name" value="Fam-L/Fam-M-like_plasmodium"/>
</dbReference>
<sequence length="288" mass="34562">MVKLKNYIIKWNVKFILLFKIFMFIFLSWICHMNNDACTTNGSLEIKYKIDRNLNISLNRLLAKHDIQRELKQARLKEDLSNHMNYNKMKDNLEDTSSYRNLKRKDLSDLDNYKKCYKNRYSRKKGLAKLDCYYEKKVFDKIDEIYELSRKMKNDKKAFKKKIYNKFGYALIIFALIPLLGLAIPSFFNKYNPLVKKWCFKGCTSLHGKESGNSQEAHSALELVIQDIDKDTWMAIEKFNFFFFILLEIIFLCIIIYVLLKVIKYERLKVSKNKMNFNEYYVLCKNIF</sequence>
<feature type="transmembrane region" description="Helical" evidence="1">
    <location>
        <begin position="167"/>
        <end position="188"/>
    </location>
</feature>
<evidence type="ECO:0000256" key="1">
    <source>
        <dbReference type="SAM" id="Phobius"/>
    </source>
</evidence>
<keyword evidence="1" id="KW-0472">Membrane</keyword>
<organism evidence="2 3">
    <name type="scientific">Plasmodium vivax</name>
    <name type="common">malaria parasite P. vivax</name>
    <dbReference type="NCBI Taxonomy" id="5855"/>
    <lineage>
        <taxon>Eukaryota</taxon>
        <taxon>Sar</taxon>
        <taxon>Alveolata</taxon>
        <taxon>Apicomplexa</taxon>
        <taxon>Aconoidasida</taxon>
        <taxon>Haemosporida</taxon>
        <taxon>Plasmodiidae</taxon>
        <taxon>Plasmodium</taxon>
        <taxon>Plasmodium (Plasmodium)</taxon>
    </lineage>
</organism>
<dbReference type="Pfam" id="PF12420">
    <property type="entry name" value="DUF3671"/>
    <property type="match status" value="1"/>
</dbReference>
<name>A0A1G4EIM1_PLAVI</name>
<evidence type="ECO:0008006" key="4">
    <source>
        <dbReference type="Google" id="ProtNLM"/>
    </source>
</evidence>
<dbReference type="VEuPathDB" id="PlasmoDB:PVP01_0738300"/>
<accession>A0A1G4EIM1</accession>
<keyword evidence="1" id="KW-1133">Transmembrane helix</keyword>
<evidence type="ECO:0000313" key="2">
    <source>
        <dbReference type="EMBL" id="SCA83693.1"/>
    </source>
</evidence>
<dbReference type="VEuPathDB" id="PlasmoDB:PVW1_000007200"/>
<reference evidence="2 3" key="1">
    <citation type="submission" date="2016-07" db="EMBL/GenBank/DDBJ databases">
        <authorList>
            <consortium name="Pathogen Informatics"/>
        </authorList>
    </citation>
    <scope>NUCLEOTIDE SEQUENCE [LARGE SCALE GENOMIC DNA]</scope>
</reference>
<feature type="transmembrane region" description="Helical" evidence="1">
    <location>
        <begin position="241"/>
        <end position="260"/>
    </location>
</feature>
<feature type="transmembrane region" description="Helical" evidence="1">
    <location>
        <begin position="12"/>
        <end position="31"/>
    </location>
</feature>
<evidence type="ECO:0000313" key="3">
    <source>
        <dbReference type="Proteomes" id="UP000196402"/>
    </source>
</evidence>
<dbReference type="VEuPathDB" id="PlasmoDB:PVX_047690"/>
<dbReference type="AlphaFoldDB" id="A0A1G4EIM1"/>